<proteinExistence type="predicted"/>
<accession>A0A3D9KZH1</accession>
<comment type="caution">
    <text evidence="1">The sequence shown here is derived from an EMBL/GenBank/DDBJ whole genome shotgun (WGS) entry which is preliminary data.</text>
</comment>
<evidence type="ECO:0000313" key="2">
    <source>
        <dbReference type="Proteomes" id="UP000256779"/>
    </source>
</evidence>
<dbReference type="OrthoDB" id="7064118at2"/>
<gene>
    <name evidence="1" type="ORF">C7460_1239</name>
</gene>
<dbReference type="AlphaFoldDB" id="A0A3D9KZH1"/>
<dbReference type="RefSeq" id="WP_115869751.1">
    <property type="nucleotide sequence ID" value="NZ_QREG01000023.1"/>
</dbReference>
<dbReference type="InterPro" id="IPR032580">
    <property type="entry name" value="SatD"/>
</dbReference>
<organism evidence="1 2">
    <name type="scientific">Marinoscillum furvescens DSM 4134</name>
    <dbReference type="NCBI Taxonomy" id="1122208"/>
    <lineage>
        <taxon>Bacteria</taxon>
        <taxon>Pseudomonadati</taxon>
        <taxon>Bacteroidota</taxon>
        <taxon>Cytophagia</taxon>
        <taxon>Cytophagales</taxon>
        <taxon>Reichenbachiellaceae</taxon>
        <taxon>Marinoscillum</taxon>
    </lineage>
</organism>
<dbReference type="Proteomes" id="UP000256779">
    <property type="component" value="Unassembled WGS sequence"/>
</dbReference>
<protein>
    <submittedName>
        <fullName evidence="1">SatD family protein</fullName>
    </submittedName>
</protein>
<keyword evidence="2" id="KW-1185">Reference proteome</keyword>
<dbReference type="Pfam" id="PF16264">
    <property type="entry name" value="SatD"/>
    <property type="match status" value="1"/>
</dbReference>
<sequence>MFAILTGDIINSRQVNSSQWIDDLTTTLNQYGSSPQQWEIYRGDSFQLEVAAANGLLAALHLKATIRQHAGLDVRVAIGLGQKDYEGAQVTQSNGPAFVRSGQLFDELRKQTLAVRSDDEKRDAHINQLLALATLTIDHWAPGAAAVVKVAIEHPNANQQELARIMGKSQSTISEALKRAGFEEIMRMEQTFKNSIS</sequence>
<dbReference type="EMBL" id="QREG01000023">
    <property type="protein sequence ID" value="RED93831.1"/>
    <property type="molecule type" value="Genomic_DNA"/>
</dbReference>
<evidence type="ECO:0000313" key="1">
    <source>
        <dbReference type="EMBL" id="RED93831.1"/>
    </source>
</evidence>
<reference evidence="1 2" key="1">
    <citation type="submission" date="2018-07" db="EMBL/GenBank/DDBJ databases">
        <title>Genomic Encyclopedia of Type Strains, Phase IV (KMG-IV): sequencing the most valuable type-strain genomes for metagenomic binning, comparative biology and taxonomic classification.</title>
        <authorList>
            <person name="Goeker M."/>
        </authorList>
    </citation>
    <scope>NUCLEOTIDE SEQUENCE [LARGE SCALE GENOMIC DNA]</scope>
    <source>
        <strain evidence="1 2">DSM 4134</strain>
    </source>
</reference>
<name>A0A3D9KZH1_MARFU</name>